<protein>
    <submittedName>
        <fullName evidence="1">Uncharacterized protein</fullName>
    </submittedName>
</protein>
<name>A0ABY4FKI1_9MICO</name>
<sequence length="234" mass="26432">MSTTIERPVEAAHDLKPSYVPDNTVTDEKRAWCAATLADLPTVITFREEPVQVGRDPRGTQFRMAFTIGVTPGNRFRINLLAGASPSDLKHAEELIELAKSGRFNPDIWEPSTFKGGRSGWLLDSFWAWDGKHDVNELRPCTVYGCAKDFHTYRNGEFNDVHESAERVDAEFYDIDVSNFEDESRWRPYICFADEIPEGPAGLKVLRDAANDFDWLQQHADHLNSRLGESGGVK</sequence>
<dbReference type="RefSeq" id="WP_244726208.1">
    <property type="nucleotide sequence ID" value="NZ_CP095045.1"/>
</dbReference>
<gene>
    <name evidence="1" type="ORF">MUN78_10080</name>
</gene>
<evidence type="ECO:0000313" key="1">
    <source>
        <dbReference type="EMBL" id="UOQ56051.1"/>
    </source>
</evidence>
<dbReference type="Proteomes" id="UP000831786">
    <property type="component" value="Chromosome"/>
</dbReference>
<reference evidence="1 2" key="1">
    <citation type="submission" date="2022-04" db="EMBL/GenBank/DDBJ databases">
        <title>Leucobacter sp. isolated from rhizosphere of garlic.</title>
        <authorList>
            <person name="Won M."/>
            <person name="Lee C.-M."/>
            <person name="Woen H.-Y."/>
            <person name="Kwon S.-W."/>
        </authorList>
    </citation>
    <scope>NUCLEOTIDE SEQUENCE [LARGE SCALE GENOMIC DNA]</scope>
    <source>
        <strain evidence="1 2">H21R-40</strain>
    </source>
</reference>
<evidence type="ECO:0000313" key="2">
    <source>
        <dbReference type="Proteomes" id="UP000831786"/>
    </source>
</evidence>
<dbReference type="EMBL" id="CP095045">
    <property type="protein sequence ID" value="UOQ56051.1"/>
    <property type="molecule type" value="Genomic_DNA"/>
</dbReference>
<proteinExistence type="predicted"/>
<keyword evidence="2" id="KW-1185">Reference proteome</keyword>
<organism evidence="1 2">
    <name type="scientific">Leucobacter allii</name>
    <dbReference type="NCBI Taxonomy" id="2932247"/>
    <lineage>
        <taxon>Bacteria</taxon>
        <taxon>Bacillati</taxon>
        <taxon>Actinomycetota</taxon>
        <taxon>Actinomycetes</taxon>
        <taxon>Micrococcales</taxon>
        <taxon>Microbacteriaceae</taxon>
        <taxon>Leucobacter</taxon>
    </lineage>
</organism>
<accession>A0ABY4FKI1</accession>